<dbReference type="RefSeq" id="WP_026627604.1">
    <property type="nucleotide sequence ID" value="NZ_JAWZLG010000017.1"/>
</dbReference>
<reference evidence="1 2" key="1">
    <citation type="submission" date="2019-03" db="EMBL/GenBank/DDBJ databases">
        <title>San Antonio Military Medical Center submission to MRSN (WRAIR), pending publication.</title>
        <authorList>
            <person name="Blyth D.M."/>
            <person name="Mccarthy S.L."/>
            <person name="Schall S.E."/>
            <person name="Stam J.A."/>
            <person name="Ong A.C."/>
            <person name="Mcgann P.T."/>
        </authorList>
    </citation>
    <scope>NUCLEOTIDE SEQUENCE [LARGE SCALE GENOMIC DNA]</scope>
    <source>
        <strain evidence="1 2">MRSN571793</strain>
    </source>
</reference>
<dbReference type="PROSITE" id="PS51257">
    <property type="entry name" value="PROKAR_LIPOPROTEIN"/>
    <property type="match status" value="1"/>
</dbReference>
<dbReference type="InterPro" id="IPR025347">
    <property type="entry name" value="DUF4251"/>
</dbReference>
<dbReference type="Gene3D" id="2.40.128.410">
    <property type="match status" value="1"/>
</dbReference>
<proteinExistence type="predicted"/>
<name>A0A4Y8L9T1_9BACT</name>
<dbReference type="EMBL" id="SOML01000001">
    <property type="protein sequence ID" value="TFD99117.1"/>
    <property type="molecule type" value="Genomic_DNA"/>
</dbReference>
<dbReference type="Proteomes" id="UP000297861">
    <property type="component" value="Unassembled WGS sequence"/>
</dbReference>
<evidence type="ECO:0000313" key="1">
    <source>
        <dbReference type="EMBL" id="TFD99117.1"/>
    </source>
</evidence>
<dbReference type="OrthoDB" id="982410at2"/>
<dbReference type="Pfam" id="PF14059">
    <property type="entry name" value="DUF4251"/>
    <property type="match status" value="1"/>
</dbReference>
<sequence length="178" mass="19229">MKRITFLLLTATLILAGCKTQQNPEKAAIQEAEARLAYENAVQAIDSLSFVLQADRVTFKNGSFVYVDTNTNFISVKDGRGTIQLAFNGPYAGPNGIGGITVEGNVSNVKKDTDKKGNITFSMSIMGTGLSAQVFFNMPYGTNSCTATVTPNFNSQRITFSGKLYLPEESSVFKGRSL</sequence>
<gene>
    <name evidence="1" type="ORF">E2605_03310</name>
</gene>
<comment type="caution">
    <text evidence="1">The sequence shown here is derived from an EMBL/GenBank/DDBJ whole genome shotgun (WGS) entry which is preliminary data.</text>
</comment>
<accession>A0A4Y8L9T1</accession>
<organism evidence="1 2">
    <name type="scientific">Dysgonomonas capnocytophagoides</name>
    <dbReference type="NCBI Taxonomy" id="45254"/>
    <lineage>
        <taxon>Bacteria</taxon>
        <taxon>Pseudomonadati</taxon>
        <taxon>Bacteroidota</taxon>
        <taxon>Bacteroidia</taxon>
        <taxon>Bacteroidales</taxon>
        <taxon>Dysgonomonadaceae</taxon>
        <taxon>Dysgonomonas</taxon>
    </lineage>
</organism>
<keyword evidence="2" id="KW-1185">Reference proteome</keyword>
<protein>
    <submittedName>
        <fullName evidence="1">DUF4251 domain-containing protein</fullName>
    </submittedName>
</protein>
<dbReference type="STRING" id="1121485.GCA_000426485_00303"/>
<evidence type="ECO:0000313" key="2">
    <source>
        <dbReference type="Proteomes" id="UP000297861"/>
    </source>
</evidence>
<dbReference type="AlphaFoldDB" id="A0A4Y8L9T1"/>